<keyword evidence="4 9" id="KW-0378">Hydrolase</keyword>
<dbReference type="Pfam" id="PF00271">
    <property type="entry name" value="Helicase_C"/>
    <property type="match status" value="1"/>
</dbReference>
<dbReference type="SMART" id="SM00982">
    <property type="entry name" value="TRCF"/>
    <property type="match status" value="1"/>
</dbReference>
<keyword evidence="1 9" id="KW-0963">Cytoplasm</keyword>
<dbReference type="InterPro" id="IPR041471">
    <property type="entry name" value="UvrB_inter"/>
</dbReference>
<feature type="domain" description="Helicase ATP-binding" evidence="10">
    <location>
        <begin position="458"/>
        <end position="619"/>
    </location>
</feature>
<comment type="subcellular location">
    <subcellularLocation>
        <location evidence="9">Cytoplasm</location>
    </subcellularLocation>
</comment>
<dbReference type="InterPro" id="IPR027417">
    <property type="entry name" value="P-loop_NTPase"/>
</dbReference>
<dbReference type="SUPFAM" id="SSF52540">
    <property type="entry name" value="P-loop containing nucleoside triphosphate hydrolases"/>
    <property type="match status" value="3"/>
</dbReference>
<name>A0A0C7P4Y4_DEFTU</name>
<comment type="similarity">
    <text evidence="9">In the N-terminal section; belongs to the UvrB family.</text>
</comment>
<dbReference type="EMBL" id="LN824141">
    <property type="protein sequence ID" value="CEP78884.1"/>
    <property type="molecule type" value="Genomic_DNA"/>
</dbReference>
<evidence type="ECO:0000256" key="8">
    <source>
        <dbReference type="ARBA" id="ARBA00023204"/>
    </source>
</evidence>
<dbReference type="AlphaFoldDB" id="A0A0C7P4Y4"/>
<comment type="similarity">
    <text evidence="9">In the C-terminal section; belongs to the helicase family. RecG subfamily.</text>
</comment>
<keyword evidence="5 12" id="KW-0347">Helicase</keyword>
<dbReference type="Gene3D" id="3.30.2060.10">
    <property type="entry name" value="Penicillin-binding protein 1b domain"/>
    <property type="match status" value="1"/>
</dbReference>
<evidence type="ECO:0000256" key="2">
    <source>
        <dbReference type="ARBA" id="ARBA00022741"/>
    </source>
</evidence>
<reference evidence="13" key="1">
    <citation type="submission" date="2014-11" db="EMBL/GenBank/DDBJ databases">
        <authorList>
            <person name="Wibberg D."/>
        </authorList>
    </citation>
    <scope>NUCLEOTIDE SEQUENCE [LARGE SCALE GENOMIC DNA]</scope>
    <source>
        <strain evidence="13">L3</strain>
    </source>
</reference>
<dbReference type="GO" id="GO:0006355">
    <property type="term" value="P:regulation of DNA-templated transcription"/>
    <property type="evidence" value="ECO:0007669"/>
    <property type="project" value="UniProtKB-UniRule"/>
</dbReference>
<dbReference type="SMART" id="SM00487">
    <property type="entry name" value="DEXDc"/>
    <property type="match status" value="1"/>
</dbReference>
<dbReference type="PATRIC" id="fig|1006576.9.peg.1591"/>
<dbReference type="CDD" id="cd17991">
    <property type="entry name" value="DEXHc_TRCF"/>
    <property type="match status" value="1"/>
</dbReference>
<dbReference type="PANTHER" id="PTHR47964">
    <property type="entry name" value="ATP-DEPENDENT DNA HELICASE HOMOLOG RECG, CHLOROPLASTIC"/>
    <property type="match status" value="1"/>
</dbReference>
<dbReference type="Pfam" id="PF00270">
    <property type="entry name" value="DEAD"/>
    <property type="match status" value="1"/>
</dbReference>
<dbReference type="InterPro" id="IPR001650">
    <property type="entry name" value="Helicase_C-like"/>
</dbReference>
<keyword evidence="3 9" id="KW-0227">DNA damage</keyword>
<dbReference type="HOGENOM" id="CLU_005122_1_3_0"/>
<dbReference type="SUPFAM" id="SSF141259">
    <property type="entry name" value="CarD-like"/>
    <property type="match status" value="1"/>
</dbReference>
<dbReference type="Pfam" id="PF02559">
    <property type="entry name" value="CarD_TRCF_RID"/>
    <property type="match status" value="1"/>
</dbReference>
<dbReference type="InterPro" id="IPR036101">
    <property type="entry name" value="CarD-like/TRCF_RID_sf"/>
</dbReference>
<evidence type="ECO:0000256" key="6">
    <source>
        <dbReference type="ARBA" id="ARBA00022840"/>
    </source>
</evidence>
<dbReference type="SMART" id="SM01058">
    <property type="entry name" value="CarD_TRCF"/>
    <property type="match status" value="1"/>
</dbReference>
<keyword evidence="2 9" id="KW-0547">Nucleotide-binding</keyword>
<dbReference type="InterPro" id="IPR011545">
    <property type="entry name" value="DEAD/DEAH_box_helicase_dom"/>
</dbReference>
<feature type="domain" description="Helicase C-terminal" evidence="11">
    <location>
        <begin position="628"/>
        <end position="792"/>
    </location>
</feature>
<protein>
    <recommendedName>
        <fullName evidence="9">Transcription-repair-coupling factor</fullName>
        <shortName evidence="9">TRCF</shortName>
        <ecNumber evidence="9">3.6.4.-</ecNumber>
    </recommendedName>
</protein>
<evidence type="ECO:0000256" key="7">
    <source>
        <dbReference type="ARBA" id="ARBA00023125"/>
    </source>
</evidence>
<dbReference type="InterPro" id="IPR047112">
    <property type="entry name" value="RecG/Mfd"/>
</dbReference>
<gene>
    <name evidence="9 12" type="primary">mfd</name>
    <name evidence="12" type="ORF">DTL3_1595</name>
</gene>
<keyword evidence="7 9" id="KW-0238">DNA-binding</keyword>
<evidence type="ECO:0000256" key="4">
    <source>
        <dbReference type="ARBA" id="ARBA00022801"/>
    </source>
</evidence>
<keyword evidence="6 9" id="KW-0067">ATP-binding</keyword>
<evidence type="ECO:0000259" key="10">
    <source>
        <dbReference type="PROSITE" id="PS51192"/>
    </source>
</evidence>
<dbReference type="GO" id="GO:0003678">
    <property type="term" value="F:DNA helicase activity"/>
    <property type="evidence" value="ECO:0007669"/>
    <property type="project" value="TreeGrafter"/>
</dbReference>
<evidence type="ECO:0000313" key="13">
    <source>
        <dbReference type="Proteomes" id="UP000032809"/>
    </source>
</evidence>
<evidence type="ECO:0000256" key="9">
    <source>
        <dbReference type="HAMAP-Rule" id="MF_00969"/>
    </source>
</evidence>
<dbReference type="InterPro" id="IPR037235">
    <property type="entry name" value="TRCF-like_C_D7"/>
</dbReference>
<dbReference type="Pfam" id="PF17757">
    <property type="entry name" value="UvrB_inter"/>
    <property type="match status" value="1"/>
</dbReference>
<dbReference type="InterPro" id="IPR003711">
    <property type="entry name" value="CarD-like/TRCF_RID"/>
</dbReference>
<dbReference type="GO" id="GO:0005524">
    <property type="term" value="F:ATP binding"/>
    <property type="evidence" value="ECO:0007669"/>
    <property type="project" value="UniProtKB-UniRule"/>
</dbReference>
<dbReference type="Gene3D" id="3.40.50.11180">
    <property type="match status" value="1"/>
</dbReference>
<evidence type="ECO:0000256" key="1">
    <source>
        <dbReference type="ARBA" id="ARBA00022490"/>
    </source>
</evidence>
<dbReference type="InterPro" id="IPR005118">
    <property type="entry name" value="TRCF_C"/>
</dbReference>
<comment type="function">
    <text evidence="9">Couples transcription and DNA repair by recognizing RNA polymerase (RNAP) stalled at DNA lesions. Mediates ATP-dependent release of RNAP and its truncated transcript from the DNA, and recruitment of nucleotide excision repair machinery to the damaged site.</text>
</comment>
<evidence type="ECO:0000259" key="11">
    <source>
        <dbReference type="PROSITE" id="PS51194"/>
    </source>
</evidence>
<evidence type="ECO:0000256" key="3">
    <source>
        <dbReference type="ARBA" id="ARBA00022763"/>
    </source>
</evidence>
<dbReference type="PROSITE" id="PS51192">
    <property type="entry name" value="HELICASE_ATP_BIND_1"/>
    <property type="match status" value="1"/>
</dbReference>
<dbReference type="Gene3D" id="2.40.10.170">
    <property type="match status" value="1"/>
</dbReference>
<dbReference type="HAMAP" id="MF_00969">
    <property type="entry name" value="TRCF"/>
    <property type="match status" value="1"/>
</dbReference>
<keyword evidence="13" id="KW-1185">Reference proteome</keyword>
<dbReference type="PROSITE" id="PS51194">
    <property type="entry name" value="HELICASE_CTER"/>
    <property type="match status" value="1"/>
</dbReference>
<dbReference type="GO" id="GO:0000716">
    <property type="term" value="P:transcription-coupled nucleotide-excision repair, DNA damage recognition"/>
    <property type="evidence" value="ECO:0007669"/>
    <property type="project" value="UniProtKB-UniRule"/>
</dbReference>
<sequence>MVSNELLSFLKSLKKENKQHIIIIPDNYYNWFDEYEDYFMFYPDFDIFPFENLDVSPNIKAQRIKVLYSLIKKEQISILTTLSSLCRFTIPMKDFLIKKYKVNDDLDLFTDELYKFGYLLTEEVNSPGEYAKRGFVRDIFIPIYEEPIRIELFDTQIDRITLFDTFSQRSINKLEEFEIVPGSEIQKFNNNIDIFQERIMRFFSDTNEFDISIDIFNSIPGIFYKDKNTILSYLNRDCDIYIVNKQEVIKSFVEKERENLEMCDNDLKKRIYKAYSGHTLEILNKIEYKEIDLKLEKVYFKKSKKEDNRIDFIPLLDWEDLKEGDLVVHEDYGVGIYLGVNKVETNLGLREYITLEYANNAKVYVPVGRLDKLSKYIGDSTTVTISSLNGKKWKATKKKVNEEIRKKIKELLQIYVLRENQQGIQLFGDKELEDKFRESFPYIETPDQERSIREILEDLESPKPMDRLLAGDSGFGKTEVAMRAAFRTVVSNYQVLLLAPTTILASQHYESFKERMEPFGVKIELLTRHKTSKEKEIIFEKIKNGEIDIIIGTHALLSDLLQIRRLGLVIIDEEQRFGVMQKEKFKKLGEGINFLMMSATPIPRTLYMSISGLREISTISTPPLGRLPIQTFVGKYSDKLVRTAVLREKARGGQIIYIHNRIQELENIYKKLQNLIPEVKIGLVHGNSHKNDFIKTMNDFYAGKIDLLFSTTILENGIDIPNANTLIVDDAERYGIAQLYQLKGRVGRSNKRAFAYFLYKKELTPEAKKRLEAIKQYNEPGSGLKLSLRDMEIRGYGDLLGIEQKGHINSVGLHLYKEMLNKALVEYGIKEIEEHTRPLSYTEIKGIKGSIVIPEEYVPNSIERMRIYRRIAVSRTPEEVEDIKKEVRDRYGKLPQEVERLFKYAIIRVKANMEGIKEIEIGDSFITFKFSDDVKPSIDKFNKYSRRAFYYPNSQELIAYGPKDDIEYMENIFS</sequence>
<dbReference type="EC" id="3.6.4.-" evidence="9"/>
<evidence type="ECO:0000256" key="5">
    <source>
        <dbReference type="ARBA" id="ARBA00022806"/>
    </source>
</evidence>
<dbReference type="InterPro" id="IPR004576">
    <property type="entry name" value="Mfd"/>
</dbReference>
<accession>A0A0C7P4Y4</accession>
<keyword evidence="8 9" id="KW-0234">DNA repair</keyword>
<dbReference type="InterPro" id="IPR014001">
    <property type="entry name" value="Helicase_ATP-bd"/>
</dbReference>
<evidence type="ECO:0000313" key="12">
    <source>
        <dbReference type="EMBL" id="CEP78884.1"/>
    </source>
</evidence>
<dbReference type="STRING" id="1006576.DTL3_1595"/>
<dbReference type="RefSeq" id="WP_045088249.1">
    <property type="nucleotide sequence ID" value="NZ_LN824141.1"/>
</dbReference>
<dbReference type="KEGG" id="dtn:DTL3_1595"/>
<dbReference type="SMART" id="SM00490">
    <property type="entry name" value="HELICc"/>
    <property type="match status" value="1"/>
</dbReference>
<organism evidence="12 13">
    <name type="scientific">Defluviitoga tunisiensis</name>
    <dbReference type="NCBI Taxonomy" id="1006576"/>
    <lineage>
        <taxon>Bacteria</taxon>
        <taxon>Thermotogati</taxon>
        <taxon>Thermotogota</taxon>
        <taxon>Thermotogae</taxon>
        <taxon>Petrotogales</taxon>
        <taxon>Petrotogaceae</taxon>
        <taxon>Defluviitoga</taxon>
    </lineage>
</organism>
<dbReference type="SUPFAM" id="SSF143517">
    <property type="entry name" value="TRCF domain-like"/>
    <property type="match status" value="1"/>
</dbReference>
<dbReference type="GO" id="GO:0016787">
    <property type="term" value="F:hydrolase activity"/>
    <property type="evidence" value="ECO:0007669"/>
    <property type="project" value="UniProtKB-KW"/>
</dbReference>
<dbReference type="GO" id="GO:0003684">
    <property type="term" value="F:damaged DNA binding"/>
    <property type="evidence" value="ECO:0007669"/>
    <property type="project" value="InterPro"/>
</dbReference>
<dbReference type="Gene3D" id="3.40.50.300">
    <property type="entry name" value="P-loop containing nucleotide triphosphate hydrolases"/>
    <property type="match status" value="2"/>
</dbReference>
<dbReference type="Gene3D" id="3.90.1150.50">
    <property type="entry name" value="Transcription-repair-coupling factor, D7 domain"/>
    <property type="match status" value="1"/>
</dbReference>
<dbReference type="OrthoDB" id="9804325at2"/>
<dbReference type="Proteomes" id="UP000032809">
    <property type="component" value="Chromosome I"/>
</dbReference>
<dbReference type="PANTHER" id="PTHR47964:SF1">
    <property type="entry name" value="ATP-DEPENDENT DNA HELICASE HOMOLOG RECG, CHLOROPLASTIC"/>
    <property type="match status" value="1"/>
</dbReference>
<dbReference type="NCBIfam" id="TIGR00580">
    <property type="entry name" value="mfd"/>
    <property type="match status" value="1"/>
</dbReference>
<dbReference type="Pfam" id="PF03461">
    <property type="entry name" value="TRCF"/>
    <property type="match status" value="1"/>
</dbReference>
<proteinExistence type="inferred from homology"/>
<dbReference type="GO" id="GO:0005737">
    <property type="term" value="C:cytoplasm"/>
    <property type="evidence" value="ECO:0007669"/>
    <property type="project" value="UniProtKB-SubCell"/>
</dbReference>